<gene>
    <name evidence="2" type="ORF">ACG0Z6_12050</name>
</gene>
<evidence type="ECO:0000259" key="1">
    <source>
        <dbReference type="Pfam" id="PF02486"/>
    </source>
</evidence>
<protein>
    <submittedName>
        <fullName evidence="2">Replication initiation factor domain-containing protein</fullName>
    </submittedName>
</protein>
<evidence type="ECO:0000313" key="3">
    <source>
        <dbReference type="Proteomes" id="UP001606099"/>
    </source>
</evidence>
<feature type="domain" description="Replication initiation protein-like C-terminal" evidence="1">
    <location>
        <begin position="179"/>
        <end position="280"/>
    </location>
</feature>
<reference evidence="2 3" key="1">
    <citation type="submission" date="2024-08" db="EMBL/GenBank/DDBJ databases">
        <authorList>
            <person name="Lu H."/>
        </authorList>
    </citation>
    <scope>NUCLEOTIDE SEQUENCE [LARGE SCALE GENOMIC DNA]</scope>
    <source>
        <strain evidence="2 3">BYS180W</strain>
    </source>
</reference>
<dbReference type="EMBL" id="JBIGHZ010000004">
    <property type="protein sequence ID" value="MFG6448964.1"/>
    <property type="molecule type" value="Genomic_DNA"/>
</dbReference>
<dbReference type="GO" id="GO:0003743">
    <property type="term" value="F:translation initiation factor activity"/>
    <property type="evidence" value="ECO:0007669"/>
    <property type="project" value="UniProtKB-KW"/>
</dbReference>
<sequence length="393" mass="43681">MTRPAKASLVTDGNTIKVRLEAERRHTGSLVHVDWLRFTVRTRNAPLLRSEVPVESDNIWDEGYRLSQLYKLLNEVPDCDRDSCGQAAELADRVASLLGPDFARSLTLGKGHDFYRHRWPILRNEVECGWVGFGASSESPRQAAQASTIHVNLFGAACTFAAFGWREKLADLCDELKADITRCDLALDFFDGLSGGIERVAQDYHAGLCDVGGRRLKIRDVNWLKGRSRSIYIGSKEAGKETNVYEKGDQLFGEDADSNWVRFELRYGNKLRELSSDMLRRPADFFGGASDWHATVLAEAGETFTPEPVATDGRLAPMTVEAEVFRNLKWSFQTASASIAAAFKFLGDEDFLRLVTAQKLPGRLQRFNPSELKAAFSAAVSRPLVSEPCPALA</sequence>
<keyword evidence="2" id="KW-0648">Protein biosynthesis</keyword>
<organism evidence="2 3">
    <name type="scientific">Roseateles rivi</name>
    <dbReference type="NCBI Taxonomy" id="3299028"/>
    <lineage>
        <taxon>Bacteria</taxon>
        <taxon>Pseudomonadati</taxon>
        <taxon>Pseudomonadota</taxon>
        <taxon>Betaproteobacteria</taxon>
        <taxon>Burkholderiales</taxon>
        <taxon>Sphaerotilaceae</taxon>
        <taxon>Roseateles</taxon>
    </lineage>
</organism>
<dbReference type="Proteomes" id="UP001606099">
    <property type="component" value="Unassembled WGS sequence"/>
</dbReference>
<proteinExistence type="predicted"/>
<comment type="caution">
    <text evidence="2">The sequence shown here is derived from an EMBL/GenBank/DDBJ whole genome shotgun (WGS) entry which is preliminary data.</text>
</comment>
<dbReference type="InterPro" id="IPR003491">
    <property type="entry name" value="REP-like_C"/>
</dbReference>
<accession>A0ABW7FXB6</accession>
<name>A0ABW7FXB6_9BURK</name>
<keyword evidence="2" id="KW-0396">Initiation factor</keyword>
<dbReference type="RefSeq" id="WP_394461703.1">
    <property type="nucleotide sequence ID" value="NZ_JBIGHZ010000004.1"/>
</dbReference>
<evidence type="ECO:0000313" key="2">
    <source>
        <dbReference type="EMBL" id="MFG6448964.1"/>
    </source>
</evidence>
<dbReference type="Pfam" id="PF02486">
    <property type="entry name" value="Rep_trans"/>
    <property type="match status" value="1"/>
</dbReference>
<keyword evidence="3" id="KW-1185">Reference proteome</keyword>